<dbReference type="GO" id="GO:0015035">
    <property type="term" value="F:protein-disulfide reductase activity"/>
    <property type="evidence" value="ECO:0007669"/>
    <property type="project" value="TreeGrafter"/>
</dbReference>
<dbReference type="InterPro" id="IPR036249">
    <property type="entry name" value="Thioredoxin-like_sf"/>
</dbReference>
<comment type="caution">
    <text evidence="5">The sequence shown here is derived from an EMBL/GenBank/DDBJ whole genome shotgun (WGS) entry which is preliminary data.</text>
</comment>
<dbReference type="AlphaFoldDB" id="A0A841U6C8"/>
<sequence>MSLQEITEAGYPEFAGRPGVAVLEFGAEWCPPCKVLLPILEELSQEYGETVAIAKVDADESPELASRFGVMGLPTVIVFNDGQPVDKLVGLRPKGVYQTIIERYREGNI</sequence>
<dbReference type="PANTHER" id="PTHR45663">
    <property type="entry name" value="GEO12009P1"/>
    <property type="match status" value="1"/>
</dbReference>
<dbReference type="CDD" id="cd02947">
    <property type="entry name" value="TRX_family"/>
    <property type="match status" value="1"/>
</dbReference>
<evidence type="ECO:0000313" key="5">
    <source>
        <dbReference type="EMBL" id="MBB6694618.1"/>
    </source>
</evidence>
<accession>A0A841U6C8</accession>
<dbReference type="PANTHER" id="PTHR45663:SF11">
    <property type="entry name" value="GEO12009P1"/>
    <property type="match status" value="1"/>
</dbReference>
<feature type="domain" description="Thioredoxin" evidence="4">
    <location>
        <begin position="1"/>
        <end position="106"/>
    </location>
</feature>
<dbReference type="Pfam" id="PF00085">
    <property type="entry name" value="Thioredoxin"/>
    <property type="match status" value="1"/>
</dbReference>
<evidence type="ECO:0000256" key="3">
    <source>
        <dbReference type="ARBA" id="ARBA00023284"/>
    </source>
</evidence>
<comment type="similarity">
    <text evidence="1">Belongs to the thioredoxin family.</text>
</comment>
<dbReference type="RefSeq" id="WP_185138584.1">
    <property type="nucleotide sequence ID" value="NZ_JACJVR010000098.1"/>
</dbReference>
<dbReference type="PRINTS" id="PR00421">
    <property type="entry name" value="THIOREDOXIN"/>
</dbReference>
<organism evidence="5 6">
    <name type="scientific">Cohnella xylanilytica</name>
    <dbReference type="NCBI Taxonomy" id="557555"/>
    <lineage>
        <taxon>Bacteria</taxon>
        <taxon>Bacillati</taxon>
        <taxon>Bacillota</taxon>
        <taxon>Bacilli</taxon>
        <taxon>Bacillales</taxon>
        <taxon>Paenibacillaceae</taxon>
        <taxon>Cohnella</taxon>
    </lineage>
</organism>
<keyword evidence="2" id="KW-1015">Disulfide bond</keyword>
<protein>
    <submittedName>
        <fullName evidence="5">Thioredoxin fold domain-containing protein</fullName>
    </submittedName>
</protein>
<keyword evidence="3" id="KW-0676">Redox-active center</keyword>
<dbReference type="Proteomes" id="UP000553776">
    <property type="component" value="Unassembled WGS sequence"/>
</dbReference>
<reference evidence="5 6" key="1">
    <citation type="submission" date="2020-08" db="EMBL/GenBank/DDBJ databases">
        <title>Cohnella phylogeny.</title>
        <authorList>
            <person name="Dunlap C."/>
        </authorList>
    </citation>
    <scope>NUCLEOTIDE SEQUENCE [LARGE SCALE GENOMIC DNA]</scope>
    <source>
        <strain evidence="5 6">DSM 25239</strain>
    </source>
</reference>
<evidence type="ECO:0000259" key="4">
    <source>
        <dbReference type="PROSITE" id="PS51352"/>
    </source>
</evidence>
<evidence type="ECO:0000256" key="2">
    <source>
        <dbReference type="ARBA" id="ARBA00023157"/>
    </source>
</evidence>
<dbReference type="GO" id="GO:0005737">
    <property type="term" value="C:cytoplasm"/>
    <property type="evidence" value="ECO:0007669"/>
    <property type="project" value="TreeGrafter"/>
</dbReference>
<gene>
    <name evidence="5" type="ORF">H7B90_24785</name>
</gene>
<dbReference type="SUPFAM" id="SSF52833">
    <property type="entry name" value="Thioredoxin-like"/>
    <property type="match status" value="1"/>
</dbReference>
<keyword evidence="6" id="KW-1185">Reference proteome</keyword>
<evidence type="ECO:0000256" key="1">
    <source>
        <dbReference type="ARBA" id="ARBA00008987"/>
    </source>
</evidence>
<dbReference type="EMBL" id="JACJVR010000098">
    <property type="protein sequence ID" value="MBB6694618.1"/>
    <property type="molecule type" value="Genomic_DNA"/>
</dbReference>
<evidence type="ECO:0000313" key="6">
    <source>
        <dbReference type="Proteomes" id="UP000553776"/>
    </source>
</evidence>
<dbReference type="PROSITE" id="PS51352">
    <property type="entry name" value="THIOREDOXIN_2"/>
    <property type="match status" value="1"/>
</dbReference>
<dbReference type="InterPro" id="IPR013766">
    <property type="entry name" value="Thioredoxin_domain"/>
</dbReference>
<name>A0A841U6C8_9BACL</name>
<dbReference type="Gene3D" id="3.40.30.10">
    <property type="entry name" value="Glutaredoxin"/>
    <property type="match status" value="1"/>
</dbReference>
<proteinExistence type="inferred from homology"/>